<feature type="binding site" evidence="4">
    <location>
        <position position="162"/>
    </location>
    <ligand>
        <name>pyridoxal 5'-phosphate</name>
        <dbReference type="ChEBI" id="CHEBI:597326"/>
    </ligand>
</feature>
<comment type="catalytic activity">
    <reaction evidence="5">
        <text>3-hydroxy-L-kynurenine + H2O = 3-hydroxyanthranilate + L-alanine + H(+)</text>
        <dbReference type="Rhea" id="RHEA:25143"/>
        <dbReference type="ChEBI" id="CHEBI:15377"/>
        <dbReference type="ChEBI" id="CHEBI:15378"/>
        <dbReference type="ChEBI" id="CHEBI:36559"/>
        <dbReference type="ChEBI" id="CHEBI:57972"/>
        <dbReference type="ChEBI" id="CHEBI:58125"/>
        <dbReference type="EC" id="3.7.1.3"/>
    </reaction>
</comment>
<dbReference type="EC" id="3.7.1.3" evidence="4 5"/>
<feature type="modified residue" description="N6-(pyridoxal phosphate)lysine" evidence="4">
    <location>
        <position position="300"/>
    </location>
</feature>
<dbReference type="InterPro" id="IPR010111">
    <property type="entry name" value="Kynureninase"/>
</dbReference>
<feature type="binding site" evidence="4">
    <location>
        <position position="161"/>
    </location>
    <ligand>
        <name>pyridoxal 5'-phosphate</name>
        <dbReference type="ChEBI" id="CHEBI:597326"/>
    </ligand>
</feature>
<comment type="catalytic activity">
    <reaction evidence="4 5">
        <text>L-kynurenine + H2O = anthranilate + L-alanine + H(+)</text>
        <dbReference type="Rhea" id="RHEA:16813"/>
        <dbReference type="ChEBI" id="CHEBI:15377"/>
        <dbReference type="ChEBI" id="CHEBI:15378"/>
        <dbReference type="ChEBI" id="CHEBI:16567"/>
        <dbReference type="ChEBI" id="CHEBI:57959"/>
        <dbReference type="ChEBI" id="CHEBI:57972"/>
        <dbReference type="EC" id="3.7.1.3"/>
    </reaction>
</comment>
<feature type="binding site" evidence="4">
    <location>
        <begin position="189"/>
        <end position="192"/>
    </location>
    <ligand>
        <name>pyridoxal 5'-phosphate</name>
        <dbReference type="ChEBI" id="CHEBI:597326"/>
    </ligand>
</feature>
<dbReference type="UniPathway" id="UPA00253">
    <property type="reaction ID" value="UER00329"/>
</dbReference>
<comment type="similarity">
    <text evidence="4 5">Belongs to the kynureninase family.</text>
</comment>
<feature type="binding site" evidence="4">
    <location>
        <position position="299"/>
    </location>
    <ligand>
        <name>pyridoxal 5'-phosphate</name>
        <dbReference type="ChEBI" id="CHEBI:597326"/>
    </ligand>
</feature>
<dbReference type="HAMAP" id="MF_01970">
    <property type="entry name" value="Kynureninase"/>
    <property type="match status" value="1"/>
</dbReference>
<dbReference type="InterPro" id="IPR015422">
    <property type="entry name" value="PyrdxlP-dep_Trfase_small"/>
</dbReference>
<comment type="pathway">
    <text evidence="4 5">Amino-acid degradation; L-kynurenine degradation; L-alanine and anthranilate from L-kynurenine: step 1/1.</text>
</comment>
<comment type="subunit">
    <text evidence="4 5">Homodimer.</text>
</comment>
<gene>
    <name evidence="4" type="primary">BNA5</name>
    <name evidence="6" type="ORF">INT44_005605</name>
</gene>
<dbReference type="GO" id="GO:0005737">
    <property type="term" value="C:cytoplasm"/>
    <property type="evidence" value="ECO:0007669"/>
    <property type="project" value="UniProtKB-SubCell"/>
</dbReference>
<evidence type="ECO:0000256" key="2">
    <source>
        <dbReference type="ARBA" id="ARBA00022801"/>
    </source>
</evidence>
<dbReference type="Pfam" id="PF22580">
    <property type="entry name" value="KYNU_C"/>
    <property type="match status" value="1"/>
</dbReference>
<evidence type="ECO:0000256" key="3">
    <source>
        <dbReference type="ARBA" id="ARBA00022898"/>
    </source>
</evidence>
<keyword evidence="3 4" id="KW-0663">Pyridoxal phosphate</keyword>
<dbReference type="Gene3D" id="3.90.1150.10">
    <property type="entry name" value="Aspartate Aminotransferase, domain 1"/>
    <property type="match status" value="2"/>
</dbReference>
<dbReference type="GO" id="GO:0019805">
    <property type="term" value="P:quinolinate biosynthetic process"/>
    <property type="evidence" value="ECO:0007669"/>
    <property type="project" value="UniProtKB-UniRule"/>
</dbReference>
<dbReference type="FunFam" id="3.40.640.10:FF:000031">
    <property type="entry name" value="Kynureninase"/>
    <property type="match status" value="1"/>
</dbReference>
<keyword evidence="2 4" id="KW-0378">Hydrolase</keyword>
<comment type="caution">
    <text evidence="6">The sequence shown here is derived from an EMBL/GenBank/DDBJ whole genome shotgun (WGS) entry which is preliminary data.</text>
</comment>
<feature type="binding site" evidence="4">
    <location>
        <position position="357"/>
    </location>
    <ligand>
        <name>pyridoxal 5'-phosphate</name>
        <dbReference type="ChEBI" id="CHEBI:597326"/>
    </ligand>
</feature>
<name>A0A8H7Q0T0_9FUNG</name>
<comment type="cofactor">
    <cofactor evidence="4 5">
        <name>pyridoxal 5'-phosphate</name>
        <dbReference type="ChEBI" id="CHEBI:597326"/>
    </cofactor>
</comment>
<dbReference type="PIRSF" id="PIRSF038800">
    <property type="entry name" value="KYNU"/>
    <property type="match status" value="1"/>
</dbReference>
<dbReference type="AlphaFoldDB" id="A0A8H7Q0T0"/>
<dbReference type="GO" id="GO:0097053">
    <property type="term" value="P:L-kynurenine catabolic process"/>
    <property type="evidence" value="ECO:0007669"/>
    <property type="project" value="UniProtKB-UniRule"/>
</dbReference>
<protein>
    <recommendedName>
        <fullName evidence="4 5">Kynureninase</fullName>
        <ecNumber evidence="4 5">3.7.1.3</ecNumber>
    </recommendedName>
    <alternativeName>
        <fullName evidence="4">Biosynthesis of nicotinic acid protein 5</fullName>
    </alternativeName>
    <alternativeName>
        <fullName evidence="4">L-kynurenine hydrolase</fullName>
    </alternativeName>
</protein>
<dbReference type="GO" id="GO:0030170">
    <property type="term" value="F:pyridoxal phosphate binding"/>
    <property type="evidence" value="ECO:0007669"/>
    <property type="project" value="UniProtKB-UniRule"/>
</dbReference>
<dbReference type="PANTHER" id="PTHR14084:SF0">
    <property type="entry name" value="KYNURENINASE"/>
    <property type="match status" value="1"/>
</dbReference>
<evidence type="ECO:0000313" key="7">
    <source>
        <dbReference type="Proteomes" id="UP000612746"/>
    </source>
</evidence>
<evidence type="ECO:0000313" key="6">
    <source>
        <dbReference type="EMBL" id="KAG2182626.1"/>
    </source>
</evidence>
<keyword evidence="7" id="KW-1185">Reference proteome</keyword>
<dbReference type="UniPathway" id="UPA00334">
    <property type="reaction ID" value="UER00455"/>
</dbReference>
<dbReference type="NCBIfam" id="TIGR01814">
    <property type="entry name" value="kynureninase"/>
    <property type="match status" value="1"/>
</dbReference>
<evidence type="ECO:0000256" key="1">
    <source>
        <dbReference type="ARBA" id="ARBA00022642"/>
    </source>
</evidence>
<dbReference type="GO" id="GO:0030429">
    <property type="term" value="F:kynureninase activity"/>
    <property type="evidence" value="ECO:0007669"/>
    <property type="project" value="UniProtKB-UniRule"/>
</dbReference>
<organism evidence="6 7">
    <name type="scientific">Umbelopsis vinacea</name>
    <dbReference type="NCBI Taxonomy" id="44442"/>
    <lineage>
        <taxon>Eukaryota</taxon>
        <taxon>Fungi</taxon>
        <taxon>Fungi incertae sedis</taxon>
        <taxon>Mucoromycota</taxon>
        <taxon>Mucoromycotina</taxon>
        <taxon>Umbelopsidomycetes</taxon>
        <taxon>Umbelopsidales</taxon>
        <taxon>Umbelopsidaceae</taxon>
        <taxon>Umbelopsis</taxon>
    </lineage>
</organism>
<feature type="binding site" evidence="4">
    <location>
        <position position="277"/>
    </location>
    <ligand>
        <name>pyridoxal 5'-phosphate</name>
        <dbReference type="ChEBI" id="CHEBI:597326"/>
    </ligand>
</feature>
<dbReference type="Gene3D" id="3.40.640.10">
    <property type="entry name" value="Type I PLP-dependent aspartate aminotransferase-like (Major domain)"/>
    <property type="match status" value="1"/>
</dbReference>
<evidence type="ECO:0000256" key="5">
    <source>
        <dbReference type="PIRNR" id="PIRNR038800"/>
    </source>
</evidence>
<dbReference type="PANTHER" id="PTHR14084">
    <property type="entry name" value="KYNURENINASE"/>
    <property type="match status" value="1"/>
</dbReference>
<dbReference type="SUPFAM" id="SSF53383">
    <property type="entry name" value="PLP-dependent transferases"/>
    <property type="match status" value="1"/>
</dbReference>
<comment type="function">
    <text evidence="4 5">Catalyzes the cleavage of L-kynurenine (L-Kyn) and L-3-hydroxykynurenine (L-3OHKyn) into anthranilic acid (AA) and 3-hydroxyanthranilic acid (3-OHAA), respectively.</text>
</comment>
<dbReference type="InterPro" id="IPR015421">
    <property type="entry name" value="PyrdxlP-dep_Trfase_major"/>
</dbReference>
<comment type="subcellular location">
    <subcellularLocation>
        <location evidence="4 5">Cytoplasm</location>
    </subcellularLocation>
</comment>
<dbReference type="GO" id="GO:0019441">
    <property type="term" value="P:L-tryptophan catabolic process to kynurenine"/>
    <property type="evidence" value="ECO:0007669"/>
    <property type="project" value="TreeGrafter"/>
</dbReference>
<evidence type="ECO:0000256" key="4">
    <source>
        <dbReference type="HAMAP-Rule" id="MF_03017"/>
    </source>
</evidence>
<feature type="binding site" evidence="4">
    <location>
        <position position="245"/>
    </location>
    <ligand>
        <name>pyridoxal 5'-phosphate</name>
        <dbReference type="ChEBI" id="CHEBI:597326"/>
    </ligand>
</feature>
<dbReference type="GO" id="GO:0034354">
    <property type="term" value="P:'de novo' NAD+ biosynthetic process from L-tryptophan"/>
    <property type="evidence" value="ECO:0007669"/>
    <property type="project" value="UniProtKB-UniRule"/>
</dbReference>
<feature type="binding site" evidence="4">
    <location>
        <position position="274"/>
    </location>
    <ligand>
        <name>pyridoxal 5'-phosphate</name>
        <dbReference type="ChEBI" id="CHEBI:597326"/>
    </ligand>
</feature>
<sequence length="485" mass="54527">MTQVIQELAKGLNMDMDSQAFCKTMDERDSLRRFRDEFSIPLKKDVAGDNLQGDGEEPSVYMCGNSLGLMPLRTRDLVMQEFDSILYALTIDNSRGVEAHWDHPYNRPWATVDEVVKGMMAELVGMYNMHQSIFCIFYANISDDRLPIGALPIEVTTMNTLTGNVHALLSAFYRPTVERTKIIIEKKAFPSDFYAVAAQIKLHDLDPESCLITIAPREGEDALRTEDILDTISMHGSTTAVIMLSGVQYYTGQFFEIEKITAYGHEQGCVVGWDLAHAVGNVPLQLHDWNVDFAAWCSYKYLNSSPGGIAGLFVHEKHANDQRPRLQGWWGNRKEDRFEMKEEFNPTPGASGYQLSNPSVITTICLLGSLQVFHEAGFANLREKSVHLTAYLEALATHVLAPHAANYNIITPTNPDHRGCQLSFTFEHGKMMDVMHGLQSNGVICDERKPTCIRIAPTPLYNTYNDVYNAVHILKKVMDQVYGSQ</sequence>
<dbReference type="InterPro" id="IPR015424">
    <property type="entry name" value="PyrdxlP-dep_Trfase"/>
</dbReference>
<proteinExistence type="inferred from homology"/>
<dbReference type="Proteomes" id="UP000612746">
    <property type="component" value="Unassembled WGS sequence"/>
</dbReference>
<dbReference type="GO" id="GO:0043420">
    <property type="term" value="P:anthranilate metabolic process"/>
    <property type="evidence" value="ECO:0007669"/>
    <property type="project" value="UniProtKB-UniRule"/>
</dbReference>
<dbReference type="EMBL" id="JAEPRA010000007">
    <property type="protein sequence ID" value="KAG2182626.1"/>
    <property type="molecule type" value="Genomic_DNA"/>
</dbReference>
<dbReference type="OrthoDB" id="5978656at2759"/>
<reference evidence="6" key="1">
    <citation type="submission" date="2020-12" db="EMBL/GenBank/DDBJ databases">
        <title>Metabolic potential, ecology and presence of endohyphal bacteria is reflected in genomic diversity of Mucoromycotina.</title>
        <authorList>
            <person name="Muszewska A."/>
            <person name="Okrasinska A."/>
            <person name="Steczkiewicz K."/>
            <person name="Drgas O."/>
            <person name="Orlowska M."/>
            <person name="Perlinska-Lenart U."/>
            <person name="Aleksandrzak-Piekarczyk T."/>
            <person name="Szatraj K."/>
            <person name="Zielenkiewicz U."/>
            <person name="Pilsyk S."/>
            <person name="Malc E."/>
            <person name="Mieczkowski P."/>
            <person name="Kruszewska J.S."/>
            <person name="Biernat P."/>
            <person name="Pawlowska J."/>
        </authorList>
    </citation>
    <scope>NUCLEOTIDE SEQUENCE</scope>
    <source>
        <strain evidence="6">WA0000051536</strain>
    </source>
</reference>
<keyword evidence="1 4" id="KW-0662">Pyridine nucleotide biosynthesis</keyword>
<keyword evidence="4 5" id="KW-0963">Cytoplasm</keyword>
<comment type="pathway">
    <text evidence="4 5">Cofactor biosynthesis; NAD(+) biosynthesis; quinolinate from L-kynurenine: step 2/3.</text>
</comment>
<feature type="binding site" evidence="4">
    <location>
        <position position="329"/>
    </location>
    <ligand>
        <name>pyridoxal 5'-phosphate</name>
        <dbReference type="ChEBI" id="CHEBI:597326"/>
    </ligand>
</feature>
<accession>A0A8H7Q0T0</accession>